<dbReference type="PRINTS" id="PR00180">
    <property type="entry name" value="CRETINALDHBP"/>
</dbReference>
<evidence type="ECO:0000313" key="2">
    <source>
        <dbReference type="EMBL" id="CAH1107955.1"/>
    </source>
</evidence>
<gene>
    <name evidence="2" type="ORF">PSYICH_LOCUS9530</name>
</gene>
<feature type="domain" description="CRAL-TRIO" evidence="1">
    <location>
        <begin position="23"/>
        <end position="181"/>
    </location>
</feature>
<organism evidence="2 3">
    <name type="scientific">Psylliodes chrysocephalus</name>
    <dbReference type="NCBI Taxonomy" id="3402493"/>
    <lineage>
        <taxon>Eukaryota</taxon>
        <taxon>Metazoa</taxon>
        <taxon>Ecdysozoa</taxon>
        <taxon>Arthropoda</taxon>
        <taxon>Hexapoda</taxon>
        <taxon>Insecta</taxon>
        <taxon>Pterygota</taxon>
        <taxon>Neoptera</taxon>
        <taxon>Endopterygota</taxon>
        <taxon>Coleoptera</taxon>
        <taxon>Polyphaga</taxon>
        <taxon>Cucujiformia</taxon>
        <taxon>Chrysomeloidea</taxon>
        <taxon>Chrysomelidae</taxon>
        <taxon>Galerucinae</taxon>
        <taxon>Alticini</taxon>
        <taxon>Psylliodes</taxon>
    </lineage>
</organism>
<dbReference type="PANTHER" id="PTHR10174:SF222">
    <property type="entry name" value="GH10083P-RELATED"/>
    <property type="match status" value="1"/>
</dbReference>
<proteinExistence type="predicted"/>
<accession>A0A9P0CXC1</accession>
<dbReference type="Pfam" id="PF00650">
    <property type="entry name" value="CRAL_TRIO"/>
    <property type="match status" value="1"/>
</dbReference>
<dbReference type="EMBL" id="OV651815">
    <property type="protein sequence ID" value="CAH1107955.1"/>
    <property type="molecule type" value="Genomic_DNA"/>
</dbReference>
<dbReference type="Proteomes" id="UP001153636">
    <property type="component" value="Chromosome 3"/>
</dbReference>
<dbReference type="GO" id="GO:1902936">
    <property type="term" value="F:phosphatidylinositol bisphosphate binding"/>
    <property type="evidence" value="ECO:0007669"/>
    <property type="project" value="TreeGrafter"/>
</dbReference>
<dbReference type="CDD" id="cd00170">
    <property type="entry name" value="SEC14"/>
    <property type="match status" value="1"/>
</dbReference>
<evidence type="ECO:0000259" key="1">
    <source>
        <dbReference type="PROSITE" id="PS50191"/>
    </source>
</evidence>
<dbReference type="PROSITE" id="PS50191">
    <property type="entry name" value="CRAL_TRIO"/>
    <property type="match status" value="1"/>
</dbReference>
<dbReference type="GO" id="GO:0016020">
    <property type="term" value="C:membrane"/>
    <property type="evidence" value="ECO:0007669"/>
    <property type="project" value="TreeGrafter"/>
</dbReference>
<dbReference type="AlphaFoldDB" id="A0A9P0CXC1"/>
<dbReference type="Gene3D" id="3.40.525.10">
    <property type="entry name" value="CRAL-TRIO lipid binding domain"/>
    <property type="match status" value="1"/>
</dbReference>
<dbReference type="InterPro" id="IPR001251">
    <property type="entry name" value="CRAL-TRIO_dom"/>
</dbReference>
<dbReference type="InterPro" id="IPR036865">
    <property type="entry name" value="CRAL-TRIO_dom_sf"/>
</dbReference>
<sequence>MYYAIRKILPEFFQNKNPCSPRMQEAADKMYFIPLPKVTKEGYRVSIVKFVDDNPKNFQVYDFYAHTYNVTEIRLHEDVTVGDILVYDFSGLKVGHFFKLTPVILKKTSIILEKVYSNRVKQIHILNSPKYASATISVTKQVMKSKMAARIHVHKGSESIFKYISSKIMPIDYGGEEICLSDLNELWKIKLAEYKERFDVLESLEITVESKSTSLINQVFGIHENFRKLDVD</sequence>
<evidence type="ECO:0000313" key="3">
    <source>
        <dbReference type="Proteomes" id="UP001153636"/>
    </source>
</evidence>
<keyword evidence="3" id="KW-1185">Reference proteome</keyword>
<dbReference type="PANTHER" id="PTHR10174">
    <property type="entry name" value="ALPHA-TOCOPHEROL TRANSFER PROTEIN-RELATED"/>
    <property type="match status" value="1"/>
</dbReference>
<dbReference type="SMART" id="SM00516">
    <property type="entry name" value="SEC14"/>
    <property type="match status" value="1"/>
</dbReference>
<dbReference type="OrthoDB" id="6575879at2759"/>
<name>A0A9P0CXC1_9CUCU</name>
<dbReference type="SUPFAM" id="SSF52087">
    <property type="entry name" value="CRAL/TRIO domain"/>
    <property type="match status" value="1"/>
</dbReference>
<reference evidence="2" key="1">
    <citation type="submission" date="2022-01" db="EMBL/GenBank/DDBJ databases">
        <authorList>
            <person name="King R."/>
        </authorList>
    </citation>
    <scope>NUCLEOTIDE SEQUENCE</scope>
</reference>
<protein>
    <recommendedName>
        <fullName evidence="1">CRAL-TRIO domain-containing protein</fullName>
    </recommendedName>
</protein>